<gene>
    <name evidence="1" type="ORF">IWW38_005816</name>
</gene>
<dbReference type="Proteomes" id="UP001139981">
    <property type="component" value="Unassembled WGS sequence"/>
</dbReference>
<sequence length="393" mass="42855">HAKHAARLLGLCQTPGDTINYLVQELARSAGAAPLLPDVDNSRSFKSSASMVGLFASAFAITTNARFELSRDITLLLICIVHHYEAMKAVDIGDIPLVLSTSLSVFNLFAVSQWVASQSIGALSDDSATEDPVSVDGFLRKFSVLNINRRRDSVDSVASKSATTAVAEQPVSAAGGNVFVYSLLHDILSRNYAIRFTGLSGSFSDMITEGMLQIYAALGFAAGWTGDQSVDAESQLSLVLFAAKLEKVAPPELTESFLRHLPRTTASCYLNGLVSLRLRDYAGAGDFFANAGVFYGQLSEGVRDNLDLYYVLPKTVIDVGLAASYYEHVSELFEAARQFSQVSRFGHLALQALEEDAELNTPDLADNAQCKWQQKLWFKIFYAELERNSFEQA</sequence>
<protein>
    <submittedName>
        <fullName evidence="1">Uncharacterized protein</fullName>
    </submittedName>
</protein>
<organism evidence="1 2">
    <name type="scientific">Coemansia aciculifera</name>
    <dbReference type="NCBI Taxonomy" id="417176"/>
    <lineage>
        <taxon>Eukaryota</taxon>
        <taxon>Fungi</taxon>
        <taxon>Fungi incertae sedis</taxon>
        <taxon>Zoopagomycota</taxon>
        <taxon>Kickxellomycotina</taxon>
        <taxon>Kickxellomycetes</taxon>
        <taxon>Kickxellales</taxon>
        <taxon>Kickxellaceae</taxon>
        <taxon>Coemansia</taxon>
    </lineage>
</organism>
<feature type="non-terminal residue" evidence="1">
    <location>
        <position position="1"/>
    </location>
</feature>
<feature type="non-terminal residue" evidence="1">
    <location>
        <position position="393"/>
    </location>
</feature>
<accession>A0ACC1LVF1</accession>
<comment type="caution">
    <text evidence="1">The sequence shown here is derived from an EMBL/GenBank/DDBJ whole genome shotgun (WGS) entry which is preliminary data.</text>
</comment>
<evidence type="ECO:0000313" key="2">
    <source>
        <dbReference type="Proteomes" id="UP001139981"/>
    </source>
</evidence>
<name>A0ACC1LVF1_9FUNG</name>
<proteinExistence type="predicted"/>
<evidence type="ECO:0000313" key="1">
    <source>
        <dbReference type="EMBL" id="KAJ2881305.1"/>
    </source>
</evidence>
<dbReference type="EMBL" id="JANBVB010002959">
    <property type="protein sequence ID" value="KAJ2881305.1"/>
    <property type="molecule type" value="Genomic_DNA"/>
</dbReference>
<keyword evidence="2" id="KW-1185">Reference proteome</keyword>
<reference evidence="1" key="1">
    <citation type="submission" date="2022-07" db="EMBL/GenBank/DDBJ databases">
        <title>Phylogenomic reconstructions and comparative analyses of Kickxellomycotina fungi.</title>
        <authorList>
            <person name="Reynolds N.K."/>
            <person name="Stajich J.E."/>
            <person name="Barry K."/>
            <person name="Grigoriev I.V."/>
            <person name="Crous P."/>
            <person name="Smith M.E."/>
        </authorList>
    </citation>
    <scope>NUCLEOTIDE SEQUENCE</scope>
    <source>
        <strain evidence="1">CBS 190363</strain>
    </source>
</reference>